<reference evidence="4" key="1">
    <citation type="submission" date="2020-08" db="EMBL/GenBank/DDBJ databases">
        <title>Plant Genome Project.</title>
        <authorList>
            <person name="Zhang R.-G."/>
        </authorList>
    </citation>
    <scope>NUCLEOTIDE SEQUENCE</scope>
    <source>
        <strain evidence="4">WSP0</strain>
        <tissue evidence="4">Leaf</tissue>
    </source>
</reference>
<dbReference type="InterPro" id="IPR057525">
    <property type="entry name" value="UTP20_C"/>
</dbReference>
<dbReference type="Proteomes" id="UP000823749">
    <property type="component" value="Chromosome 2"/>
</dbReference>
<sequence length="2507" mass="284686">MATAREALAVKSLNKSPRRRRFAFKTLSQRLEKIDVDVFRSLDPLKSLHSERLIAALSRDLLKEFTPFLQKVADSLVSLLKSGADREPEIIEQIFTTWSYIMMYLKKYLVQDVVHVLRVTTKLRYYPKDYVQELMAEAVSFLLRNAKTSSEQLKKGTRKVMFEVAKKPQESRKSGVSALLWYVMRGASSKLHSRAGEVLCLLADDSIFAIGDKFVGGSQSVIEVVTTSFQRLCEELESTELKKMWDCLFKEIGKIADGESSGGSLHLSRLLSILVSTIHKDYIQKINYEPILVLVGKVMQKFILPSRITKAEDYSSEVVDNLLQLMLCILDGLHLSDNMSVLSSVSVQWAPVFQLGNSSLLCFIKQLLLKDPQIVHAFRGTITRALNDLIETSEEEVILLLLVFCERTQYQVQSSSHLDGTPIEEDSRICSYLQNAIGPIGYWIGVINQIVHGDSSLMQLQETKFSLLWGIISCYPYMKDIQANSSLLLDFVDALNQLLVKESGFPKHTWQSLIGAALSSFNKLCSGDFIRDVVRKFLQLAARYRSSPEILCAVADFLDSMHRSTFDEISNVVLHPELKAEKATEALCVFAENLCHSDKMIRLSTLRILCHYQLINYEQSPRDEPAEIEMKTEVSQSAVDQGSNVIQLLFSIENTPLSITTSRKVILLISRIQMGLSGERKAEAYVPSVLYGIIGIFHNRFSYLWDSASECIAVLIIKYFDMTWDRFVQYLEQCESNFLAFNDQSDPGKTASTGNCSDLVERFYLFVSPASDNTPCMTVLSMLIQSLQKVPTVIESQSWQIIPLFLKFMGYDVNDFVSVGSFNALAFKGKEWKNVLKEWLTLLKLMRNPKSFHRSDFLKEVLQYRLHLADPGKLEDKEFINPDFEILLSQLLEPTYMWAYASAIKFILAVYFRLLDENDAEIQMKVLDCLLSWKDDFLVPYDQHLKNLISSKSLREELTTWSLSKESNLIEECHRSFLVPLVTRILIPKVRKLKTLASRKHKSVHLRKAVLGFIAQLDVDELRLFFALLTKPLLSISQGLDGMSKWFWSSSEWSKDEFSSSVLEFFTMENIMALSWKKRYAFLHVIEDIFDVFDELHVEPYLNLLMGCVVRILWSCTSITESVKSSGLSVVETHSSVKVTTHEKGGRAENQIMSTAAMKQFKELRSLCLKIISLVLNKYADHELGCKFWDFFFDSVRPLIDGFKQEGASSEKPSSLFSCFLCMTGSYKLISLLYRKENLVPNILSILTVPTASEDILSCVLNFVENLLNLDSELDPEDDAIKRILLPSLDALICGLHCLCKYNNAARRKLIKCPGDRELNIFKLLSKYIRDHSAASKFVDIMLLLLTKGVQNSVACVEALQVIIRQTVLESESKIKVLDAVSPLLISVNLDVRMSVCDLLDALAGTESSLIAVAKLVRELNSTSAMEMGGLDYDSIINAYEKINKDFFYTVREKHALIILSHAVHDMSSEEMILRQSGFGLLLSFVEFSAEILDRDMRSDDQSWPESSIARIINKFIFKHMGDAMNKEAPIQKVWIDLLREMVLKLPMVPSLKSFQVLCSEDAEQDFFNNLMHLQKHRRSRALSRFRNFVSSGNLSEVITTKVFVPLFFNMLFELQNGKAENIRSACLEALASISGNMEWESYYAFLMRCFREMTRKSVMQKVLLRLICFVLDHFHFMDNAKDSVEGSKAGTTGMTSKIVLRRCYSSAEVTEIQACLQKTVLPKIQKLLMSDSDNVNVRISVVALKLLKLLPGDVMEFQLPSIVHRISNFLKHRLESIRDEARVALVACLKELGLEYLHFIIKVLRSNLKRGYELHVLGYTLNFMLSKFLVNPISGKLDYCLEELLSVVEHDILGDVSEEKEVEQISSKMKETRKCKSFETLQLIAQNITFKTHAVKLLEPVTSHLQKHLTPKVKSKLECMLTNIAAGIECNPSINQADLFIFLYGHIKDGITYETHTNKRSSVANTNKQPGDKAMCKIIASAKLIDSCSQSSHLITVFALGLLHNCLKSRKRHKKDEELLSKLDPFVRLLTECLTSKYEDIIAAALRCLTPLVALCLPALESQADKIKTSLLAIAQGSINSSPLMQSCLRLLTVLLRNPRITLSADQLHLVIQFPLFIDLERNPSSIALSLLKAILQRKLVVHEIYDLVSQAAKLMVTSQVESIRKICSQIVLHYEHSSGRETVLEMLHVIVIKFPKAVNEHSLVIFVRLVFCLANDNDNKVRSMTGAAIKLLIGHVRRDSLDSILEFSFSWYMEQDLRSAAAAQVLGLLVEVMKEGFKEHINGVLPVMRNKLVGACSIWSTLEHHEQGRFFEAFELLDSGKRGSMFVSLTSGDNKQNAEENSDRQQSLLVTLLLKRMGKIALQMDAVQMKIVFNVFKSISPKILDPEKFSSKIGDFQGYEYQLLLPLYKVCEGCAGKVVPDDVKQLAQEALETIRDTLGMNKFALVYSQIRKNLKTKRDKRKQGEKVMAAVNPMQNAKRKLRISEKNRANKKRKVMSMRMTKWMR</sequence>
<name>A0AAV6L658_9ERIC</name>
<dbReference type="Pfam" id="PF20416">
    <property type="entry name" value="UTP20"/>
    <property type="match status" value="1"/>
</dbReference>
<feature type="domain" description="U3 small nucleolar RNA-associated protein 20 C-terminal" evidence="3">
    <location>
        <begin position="2424"/>
        <end position="2497"/>
    </location>
</feature>
<dbReference type="GO" id="GO:0032040">
    <property type="term" value="C:small-subunit processome"/>
    <property type="evidence" value="ECO:0007669"/>
    <property type="project" value="TreeGrafter"/>
</dbReference>
<dbReference type="InterPro" id="IPR016024">
    <property type="entry name" value="ARM-type_fold"/>
</dbReference>
<dbReference type="InterPro" id="IPR011430">
    <property type="entry name" value="UTP20_N"/>
</dbReference>
<evidence type="ECO:0000313" key="5">
    <source>
        <dbReference type="Proteomes" id="UP000823749"/>
    </source>
</evidence>
<dbReference type="PANTHER" id="PTHR17695">
    <property type="entry name" value="SMALL SUBUNIT PROCESSOME COMPONENT 20 HOMOLOG"/>
    <property type="match status" value="1"/>
</dbReference>
<dbReference type="PANTHER" id="PTHR17695:SF11">
    <property type="entry name" value="SMALL SUBUNIT PROCESSOME COMPONENT 20 HOMOLOG"/>
    <property type="match status" value="1"/>
</dbReference>
<evidence type="ECO:0000259" key="3">
    <source>
        <dbReference type="Pfam" id="PF23099"/>
    </source>
</evidence>
<feature type="domain" description="U3 small nucleolar RNA-associated protein 20 N-terminal" evidence="1">
    <location>
        <begin position="909"/>
        <end position="1527"/>
    </location>
</feature>
<accession>A0AAV6L658</accession>
<dbReference type="GO" id="GO:0030686">
    <property type="term" value="C:90S preribosome"/>
    <property type="evidence" value="ECO:0007669"/>
    <property type="project" value="TreeGrafter"/>
</dbReference>
<dbReference type="InterPro" id="IPR046523">
    <property type="entry name" value="UTP20_dom"/>
</dbReference>
<feature type="domain" description="U3 small nucleolar RNA-associated protein 20" evidence="2">
    <location>
        <begin position="1732"/>
        <end position="1947"/>
    </location>
</feature>
<evidence type="ECO:0008006" key="6">
    <source>
        <dbReference type="Google" id="ProtNLM"/>
    </source>
</evidence>
<organism evidence="4 5">
    <name type="scientific">Rhododendron griersonianum</name>
    <dbReference type="NCBI Taxonomy" id="479676"/>
    <lineage>
        <taxon>Eukaryota</taxon>
        <taxon>Viridiplantae</taxon>
        <taxon>Streptophyta</taxon>
        <taxon>Embryophyta</taxon>
        <taxon>Tracheophyta</taxon>
        <taxon>Spermatophyta</taxon>
        <taxon>Magnoliopsida</taxon>
        <taxon>eudicotyledons</taxon>
        <taxon>Gunneridae</taxon>
        <taxon>Pentapetalae</taxon>
        <taxon>asterids</taxon>
        <taxon>Ericales</taxon>
        <taxon>Ericaceae</taxon>
        <taxon>Ericoideae</taxon>
        <taxon>Rhodoreae</taxon>
        <taxon>Rhododendron</taxon>
    </lineage>
</organism>
<evidence type="ECO:0000259" key="1">
    <source>
        <dbReference type="Pfam" id="PF07539"/>
    </source>
</evidence>
<protein>
    <recommendedName>
        <fullName evidence="6">ARM repeat superfamily protein</fullName>
    </recommendedName>
</protein>
<dbReference type="Gene3D" id="1.25.10.10">
    <property type="entry name" value="Leucine-rich Repeat Variant"/>
    <property type="match status" value="2"/>
</dbReference>
<dbReference type="InterPro" id="IPR052575">
    <property type="entry name" value="SSU_processome_comp_20"/>
</dbReference>
<keyword evidence="5" id="KW-1185">Reference proteome</keyword>
<dbReference type="EMBL" id="JACTNZ010000002">
    <property type="protein sequence ID" value="KAG5560150.1"/>
    <property type="molecule type" value="Genomic_DNA"/>
</dbReference>
<comment type="caution">
    <text evidence="4">The sequence shown here is derived from an EMBL/GenBank/DDBJ whole genome shotgun (WGS) entry which is preliminary data.</text>
</comment>
<proteinExistence type="predicted"/>
<dbReference type="InterPro" id="IPR011989">
    <property type="entry name" value="ARM-like"/>
</dbReference>
<dbReference type="SUPFAM" id="SSF48371">
    <property type="entry name" value="ARM repeat"/>
    <property type="match status" value="3"/>
</dbReference>
<gene>
    <name evidence="4" type="ORF">RHGRI_003437</name>
</gene>
<dbReference type="Pfam" id="PF07539">
    <property type="entry name" value="UTP20_N"/>
    <property type="match status" value="1"/>
</dbReference>
<dbReference type="Pfam" id="PF23099">
    <property type="entry name" value="UTP20_C"/>
    <property type="match status" value="1"/>
</dbReference>
<evidence type="ECO:0000313" key="4">
    <source>
        <dbReference type="EMBL" id="KAG5560150.1"/>
    </source>
</evidence>
<evidence type="ECO:0000259" key="2">
    <source>
        <dbReference type="Pfam" id="PF20416"/>
    </source>
</evidence>